<comment type="caution">
    <text evidence="2">The sequence shown here is derived from an EMBL/GenBank/DDBJ whole genome shotgun (WGS) entry which is preliminary data.</text>
</comment>
<dbReference type="OrthoDB" id="103349at2759"/>
<dbReference type="Gene3D" id="3.40.720.10">
    <property type="entry name" value="Alkaline Phosphatase, subunit A"/>
    <property type="match status" value="1"/>
</dbReference>
<sequence length="159" mass="18053">MLGKTLPYEEDVVVPPIIRSPKVPANKRNKEDVYSMVDLGAGADVQDYSVDGRDFLKQHSGNGKEQNQDMAWLNIGMVQVEEGVYSRSSSIGNKTYRSIRVKDDTGGDDDWVYGVWCTGERELYDLRSDSYQLHSLACQRRSQIIHVLIPIYYPQSHPV</sequence>
<gene>
    <name evidence="2" type="ORF">E1B28_003214</name>
</gene>
<comment type="similarity">
    <text evidence="1">Belongs to the sulfatase family.</text>
</comment>
<evidence type="ECO:0000313" key="3">
    <source>
        <dbReference type="Proteomes" id="UP001049176"/>
    </source>
</evidence>
<keyword evidence="3" id="KW-1185">Reference proteome</keyword>
<organism evidence="2 3">
    <name type="scientific">Marasmius oreades</name>
    <name type="common">fairy-ring Marasmius</name>
    <dbReference type="NCBI Taxonomy" id="181124"/>
    <lineage>
        <taxon>Eukaryota</taxon>
        <taxon>Fungi</taxon>
        <taxon>Dikarya</taxon>
        <taxon>Basidiomycota</taxon>
        <taxon>Agaricomycotina</taxon>
        <taxon>Agaricomycetes</taxon>
        <taxon>Agaricomycetidae</taxon>
        <taxon>Agaricales</taxon>
        <taxon>Marasmiineae</taxon>
        <taxon>Marasmiaceae</taxon>
        <taxon>Marasmius</taxon>
    </lineage>
</organism>
<dbReference type="KEGG" id="more:E1B28_003214"/>
<dbReference type="PANTHER" id="PTHR43108:SF8">
    <property type="entry name" value="SD21168P"/>
    <property type="match status" value="1"/>
</dbReference>
<dbReference type="RefSeq" id="XP_043002140.1">
    <property type="nucleotide sequence ID" value="XM_043160184.1"/>
</dbReference>
<name>A0A9P7UN72_9AGAR</name>
<dbReference type="Proteomes" id="UP001049176">
    <property type="component" value="Chromosome 11"/>
</dbReference>
<dbReference type="GeneID" id="66072290"/>
<dbReference type="InterPro" id="IPR017850">
    <property type="entry name" value="Alkaline_phosphatase_core_sf"/>
</dbReference>
<accession>A0A9P7UN72</accession>
<dbReference type="SUPFAM" id="SSF53649">
    <property type="entry name" value="Alkaline phosphatase-like"/>
    <property type="match status" value="1"/>
</dbReference>
<protein>
    <submittedName>
        <fullName evidence="2">Uncharacterized protein</fullName>
    </submittedName>
</protein>
<dbReference type="GO" id="GO:0008449">
    <property type="term" value="F:N-acetylglucosamine-6-sulfatase activity"/>
    <property type="evidence" value="ECO:0007669"/>
    <property type="project" value="TreeGrafter"/>
</dbReference>
<dbReference type="AlphaFoldDB" id="A0A9P7UN72"/>
<dbReference type="PANTHER" id="PTHR43108">
    <property type="entry name" value="N-ACETYLGLUCOSAMINE-6-SULFATASE FAMILY MEMBER"/>
    <property type="match status" value="1"/>
</dbReference>
<evidence type="ECO:0000313" key="2">
    <source>
        <dbReference type="EMBL" id="KAG7085669.1"/>
    </source>
</evidence>
<proteinExistence type="inferred from homology"/>
<dbReference type="EMBL" id="CM032191">
    <property type="protein sequence ID" value="KAG7085669.1"/>
    <property type="molecule type" value="Genomic_DNA"/>
</dbReference>
<dbReference type="GO" id="GO:0005539">
    <property type="term" value="F:glycosaminoglycan binding"/>
    <property type="evidence" value="ECO:0007669"/>
    <property type="project" value="TreeGrafter"/>
</dbReference>
<evidence type="ECO:0000256" key="1">
    <source>
        <dbReference type="ARBA" id="ARBA00008779"/>
    </source>
</evidence>
<reference evidence="2" key="1">
    <citation type="journal article" date="2021" name="Genome Biol. Evol.">
        <title>The assembled and annotated genome of the fairy-ring fungus Marasmius oreades.</title>
        <authorList>
            <person name="Hiltunen M."/>
            <person name="Ament-Velasquez S.L."/>
            <person name="Johannesson H."/>
        </authorList>
    </citation>
    <scope>NUCLEOTIDE SEQUENCE</scope>
    <source>
        <strain evidence="2">03SP1</strain>
    </source>
</reference>